<evidence type="ECO:0000256" key="1">
    <source>
        <dbReference type="SAM" id="Phobius"/>
    </source>
</evidence>
<evidence type="ECO:0000313" key="3">
    <source>
        <dbReference type="Proteomes" id="UP001552299"/>
    </source>
</evidence>
<organism evidence="2 3">
    <name type="scientific">Dendrobium thyrsiflorum</name>
    <name type="common">Pinecone-like raceme dendrobium</name>
    <name type="synonym">Orchid</name>
    <dbReference type="NCBI Taxonomy" id="117978"/>
    <lineage>
        <taxon>Eukaryota</taxon>
        <taxon>Viridiplantae</taxon>
        <taxon>Streptophyta</taxon>
        <taxon>Embryophyta</taxon>
        <taxon>Tracheophyta</taxon>
        <taxon>Spermatophyta</taxon>
        <taxon>Magnoliopsida</taxon>
        <taxon>Liliopsida</taxon>
        <taxon>Asparagales</taxon>
        <taxon>Orchidaceae</taxon>
        <taxon>Epidendroideae</taxon>
        <taxon>Malaxideae</taxon>
        <taxon>Dendrobiinae</taxon>
        <taxon>Dendrobium</taxon>
    </lineage>
</organism>
<dbReference type="AlphaFoldDB" id="A0ABD0VR38"/>
<dbReference type="EMBL" id="JANQDX010000002">
    <property type="protein sequence ID" value="KAL0927572.1"/>
    <property type="molecule type" value="Genomic_DNA"/>
</dbReference>
<feature type="transmembrane region" description="Helical" evidence="1">
    <location>
        <begin position="12"/>
        <end position="36"/>
    </location>
</feature>
<sequence>MFRDWGRELPSFFGKMIGLVLVPLTLISTLILSPMLRFLPSFKMSPICKIIHFIKPPKDQVKLNINGSSSHHGVDVSLETSIAKMASLSLKHTDLDFLASKNHSMFFRRSWLQTTHYGLPTLWISKEEIQTLVALFEFVFVGKFYFQHPVLDSIRNFFSLLSCGEFLVTLLDPRHILIKLSNNLDYSRSLMFDIFAKSRIVSLWTYFPDLHPHLFSHRILHGLGSLFDHQLQTDSTMASGSCPTIA</sequence>
<keyword evidence="3" id="KW-1185">Reference proteome</keyword>
<keyword evidence="1" id="KW-0472">Membrane</keyword>
<keyword evidence="1" id="KW-1133">Transmembrane helix</keyword>
<evidence type="ECO:0008006" key="4">
    <source>
        <dbReference type="Google" id="ProtNLM"/>
    </source>
</evidence>
<protein>
    <recommendedName>
        <fullName evidence="4">Maturase K</fullName>
    </recommendedName>
</protein>
<reference evidence="2 3" key="1">
    <citation type="journal article" date="2024" name="Plant Biotechnol. J.">
        <title>Dendrobium thyrsiflorum genome and its molecular insights into genes involved in important horticultural traits.</title>
        <authorList>
            <person name="Chen B."/>
            <person name="Wang J.Y."/>
            <person name="Zheng P.J."/>
            <person name="Li K.L."/>
            <person name="Liang Y.M."/>
            <person name="Chen X.F."/>
            <person name="Zhang C."/>
            <person name="Zhao X."/>
            <person name="He X."/>
            <person name="Zhang G.Q."/>
            <person name="Liu Z.J."/>
            <person name="Xu Q."/>
        </authorList>
    </citation>
    <scope>NUCLEOTIDE SEQUENCE [LARGE SCALE GENOMIC DNA]</scope>
    <source>
        <strain evidence="2">GZMU011</strain>
    </source>
</reference>
<accession>A0ABD0VR38</accession>
<proteinExistence type="predicted"/>
<name>A0ABD0VR38_DENTH</name>
<dbReference type="Proteomes" id="UP001552299">
    <property type="component" value="Unassembled WGS sequence"/>
</dbReference>
<keyword evidence="1" id="KW-0812">Transmembrane</keyword>
<gene>
    <name evidence="2" type="ORF">M5K25_001755</name>
</gene>
<evidence type="ECO:0000313" key="2">
    <source>
        <dbReference type="EMBL" id="KAL0927572.1"/>
    </source>
</evidence>
<comment type="caution">
    <text evidence="2">The sequence shown here is derived from an EMBL/GenBank/DDBJ whole genome shotgun (WGS) entry which is preliminary data.</text>
</comment>